<evidence type="ECO:0000313" key="1">
    <source>
        <dbReference type="EMBL" id="AUN30331.1"/>
    </source>
</evidence>
<keyword evidence="2" id="KW-1185">Reference proteome</keyword>
<organism evidence="1 2">
    <name type="scientific">Niveispirillum cyanobacteriorum</name>
    <dbReference type="NCBI Taxonomy" id="1612173"/>
    <lineage>
        <taxon>Bacteria</taxon>
        <taxon>Pseudomonadati</taxon>
        <taxon>Pseudomonadota</taxon>
        <taxon>Alphaproteobacteria</taxon>
        <taxon>Rhodospirillales</taxon>
        <taxon>Azospirillaceae</taxon>
        <taxon>Niveispirillum</taxon>
    </lineage>
</organism>
<evidence type="ECO:0000313" key="2">
    <source>
        <dbReference type="Proteomes" id="UP000234752"/>
    </source>
</evidence>
<reference evidence="1 2" key="1">
    <citation type="submission" date="2017-12" db="EMBL/GenBank/DDBJ databases">
        <title>Genomes of bacteria within cyanobacterial aggregates.</title>
        <authorList>
            <person name="Cai H."/>
        </authorList>
    </citation>
    <scope>NUCLEOTIDE SEQUENCE [LARGE SCALE GENOMIC DNA]</scope>
    <source>
        <strain evidence="1 2">TH16</strain>
    </source>
</reference>
<dbReference type="OrthoDB" id="6161550at2"/>
<proteinExistence type="predicted"/>
<dbReference type="AlphaFoldDB" id="A0A2K9NB11"/>
<sequence length="190" mass="21567">MRSPLIPQLTALLDSICRRTKLAASREAWTAEITNSLIRMGERNGFTVAAPGQGGWLYDVTWLNYSGDFDARLLREIPLAVESEWNPDVTNLRVDFNKLLFSRANLCLFVCNDRPSVGGNARPLSFASQIELLLESVRAARNKDGFKMLVGCYMNAENRFQYVYLEGDEKVQILTNGRWMPWRWGRAVSG</sequence>
<protein>
    <submittedName>
        <fullName evidence="1">Uncharacterized protein</fullName>
    </submittedName>
</protein>
<dbReference type="RefSeq" id="WP_102112022.1">
    <property type="nucleotide sequence ID" value="NZ_BMGN01000002.1"/>
</dbReference>
<name>A0A2K9NB11_9PROT</name>
<dbReference type="EMBL" id="CP025611">
    <property type="protein sequence ID" value="AUN30331.1"/>
    <property type="molecule type" value="Genomic_DNA"/>
</dbReference>
<dbReference type="KEGG" id="ncb:C0V82_08870"/>
<gene>
    <name evidence="1" type="ORF">C0V82_08870</name>
</gene>
<dbReference type="Proteomes" id="UP000234752">
    <property type="component" value="Chromosome eg_1"/>
</dbReference>
<accession>A0A2K9NB11</accession>